<name>A0A6B2LK87_9EUKA</name>
<evidence type="ECO:0000313" key="1">
    <source>
        <dbReference type="EMBL" id="NDV37217.1"/>
    </source>
</evidence>
<dbReference type="InterPro" id="IPR053310">
    <property type="entry name" value="Flavoredoxin-like"/>
</dbReference>
<protein>
    <submittedName>
        <fullName evidence="1">Uncharacterized protein</fullName>
    </submittedName>
</protein>
<dbReference type="SUPFAM" id="SSF50475">
    <property type="entry name" value="FMN-binding split barrel"/>
    <property type="match status" value="1"/>
</dbReference>
<dbReference type="AlphaFoldDB" id="A0A6B2LK87"/>
<dbReference type="InterPro" id="IPR012349">
    <property type="entry name" value="Split_barrel_FMN-bd"/>
</dbReference>
<proteinExistence type="predicted"/>
<accession>A0A6B2LK87</accession>
<dbReference type="PANTHER" id="PTHR43241:SF1">
    <property type="entry name" value="FLAVIN REDUCTASE LIKE DOMAIN-CONTAINING PROTEIN"/>
    <property type="match status" value="1"/>
</dbReference>
<sequence length="185" mass="20791">MLSRLLYTNPVCLLAIHNPRNVMVLTWLTPINNEGHFVCSINKNRSTAKHITTNKLRQFTLNVPVHGMEDLILSIGSSHQKETVDKFSLFNIKTCQPGWTDGDPSSPLISIADCVAHMVCNIDRIEPEIDPQHYILFCHISQGFVKSSYWTGKLFKPTNPTTPPYLTFFGSQKFGLVTESAPEST</sequence>
<dbReference type="Gene3D" id="2.30.110.10">
    <property type="entry name" value="Electron Transport, Fmn-binding Protein, Chain A"/>
    <property type="match status" value="1"/>
</dbReference>
<dbReference type="EMBL" id="GIBP01008248">
    <property type="protein sequence ID" value="NDV37217.1"/>
    <property type="molecule type" value="Transcribed_RNA"/>
</dbReference>
<organism evidence="1">
    <name type="scientific">Arcella intermedia</name>
    <dbReference type="NCBI Taxonomy" id="1963864"/>
    <lineage>
        <taxon>Eukaryota</taxon>
        <taxon>Amoebozoa</taxon>
        <taxon>Tubulinea</taxon>
        <taxon>Elardia</taxon>
        <taxon>Arcellinida</taxon>
        <taxon>Sphaerothecina</taxon>
        <taxon>Arcellidae</taxon>
        <taxon>Arcella</taxon>
    </lineage>
</organism>
<reference evidence="1" key="1">
    <citation type="journal article" date="2020" name="J. Eukaryot. Microbiol.">
        <title>De novo Sequencing, Assembly and Annotation of the Transcriptome for the Free-Living Testate Amoeba Arcella intermedia.</title>
        <authorList>
            <person name="Ribeiro G.M."/>
            <person name="Porfirio-Sousa A.L."/>
            <person name="Maurer-Alcala X.X."/>
            <person name="Katz L.A."/>
            <person name="Lahr D.J.G."/>
        </authorList>
    </citation>
    <scope>NUCLEOTIDE SEQUENCE</scope>
</reference>
<dbReference type="PANTHER" id="PTHR43241">
    <property type="entry name" value="FLAVIN REDUCTASE DOMAIN PROTEIN"/>
    <property type="match status" value="1"/>
</dbReference>